<protein>
    <submittedName>
        <fullName evidence="1">Uncharacterized protein</fullName>
    </submittedName>
</protein>
<dbReference type="RefSeq" id="WP_125055401.1">
    <property type="nucleotide sequence ID" value="NZ_BHZD01000001.1"/>
</dbReference>
<evidence type="ECO:0000313" key="1">
    <source>
        <dbReference type="EMBL" id="GCD44577.1"/>
    </source>
</evidence>
<evidence type="ECO:0000313" key="2">
    <source>
        <dbReference type="Proteomes" id="UP000286746"/>
    </source>
</evidence>
<gene>
    <name evidence="1" type="ORF">GKJPGBOP_04277</name>
</gene>
<dbReference type="AlphaFoldDB" id="A0A401W5E5"/>
<dbReference type="EMBL" id="BHZD01000001">
    <property type="protein sequence ID" value="GCD44577.1"/>
    <property type="molecule type" value="Genomic_DNA"/>
</dbReference>
<organism evidence="1 2">
    <name type="scientific">Streptomyces paromomycinus</name>
    <name type="common">Streptomyces rimosus subsp. paromomycinus</name>
    <dbReference type="NCBI Taxonomy" id="92743"/>
    <lineage>
        <taxon>Bacteria</taxon>
        <taxon>Bacillati</taxon>
        <taxon>Actinomycetota</taxon>
        <taxon>Actinomycetes</taxon>
        <taxon>Kitasatosporales</taxon>
        <taxon>Streptomycetaceae</taxon>
        <taxon>Streptomyces</taxon>
    </lineage>
</organism>
<name>A0A401W5E5_STREY</name>
<accession>A0A401W5E5</accession>
<dbReference type="Proteomes" id="UP000286746">
    <property type="component" value="Unassembled WGS sequence"/>
</dbReference>
<comment type="caution">
    <text evidence="1">The sequence shown here is derived from an EMBL/GenBank/DDBJ whole genome shotgun (WGS) entry which is preliminary data.</text>
</comment>
<reference evidence="1 2" key="1">
    <citation type="submission" date="2018-11" db="EMBL/GenBank/DDBJ databases">
        <title>Whole genome sequence of Streptomyces paromomycinus NBRC 15454(T).</title>
        <authorList>
            <person name="Komaki H."/>
            <person name="Tamura T."/>
        </authorList>
    </citation>
    <scope>NUCLEOTIDE SEQUENCE [LARGE SCALE GENOMIC DNA]</scope>
    <source>
        <strain evidence="1 2">NBRC 15454</strain>
    </source>
</reference>
<proteinExistence type="predicted"/>
<keyword evidence="2" id="KW-1185">Reference proteome</keyword>
<sequence>MDTVERATAGEKITDAEAARDELQAALAGVGITLPSLGLDGPSLAADAPRPLVELGRCAPDVARRLAAALRCTGRER</sequence>